<dbReference type="InterPro" id="IPR010121">
    <property type="entry name" value="Pyruvate_phosphate_dikinase"/>
</dbReference>
<feature type="coiled-coil region" evidence="15">
    <location>
        <begin position="721"/>
        <end position="748"/>
    </location>
</feature>
<comment type="cofactor">
    <cofactor evidence="1 11 14">
        <name>Mg(2+)</name>
        <dbReference type="ChEBI" id="CHEBI:18420"/>
    </cofactor>
</comment>
<keyword evidence="6 14" id="KW-0479">Metal-binding</keyword>
<feature type="domain" description="PEP-utilising enzyme mobile" evidence="16">
    <location>
        <begin position="430"/>
        <end position="510"/>
    </location>
</feature>
<dbReference type="InterPro" id="IPR008279">
    <property type="entry name" value="PEP-util_enz_mobile_dom"/>
</dbReference>
<dbReference type="NCBIfam" id="TIGR01828">
    <property type="entry name" value="pyru_phos_dikin"/>
    <property type="match status" value="1"/>
</dbReference>
<keyword evidence="19" id="KW-0670">Pyruvate</keyword>
<feature type="binding site" evidence="14">
    <location>
        <position position="783"/>
    </location>
    <ligand>
        <name>Mg(2+)</name>
        <dbReference type="ChEBI" id="CHEBI:18420"/>
    </ligand>
</feature>
<feature type="active site" description="Proton donor" evidence="12">
    <location>
        <position position="846"/>
    </location>
</feature>
<dbReference type="Pfam" id="PF01326">
    <property type="entry name" value="PPDK_N"/>
    <property type="match status" value="3"/>
</dbReference>
<dbReference type="GO" id="GO:0016301">
    <property type="term" value="F:kinase activity"/>
    <property type="evidence" value="ECO:0007669"/>
    <property type="project" value="UniProtKB-UniRule"/>
</dbReference>
<dbReference type="GO" id="GO:0050242">
    <property type="term" value="F:pyruvate, phosphate dikinase activity"/>
    <property type="evidence" value="ECO:0007669"/>
    <property type="project" value="UniProtKB-UniRule"/>
</dbReference>
<evidence type="ECO:0000313" key="20">
    <source>
        <dbReference type="Proteomes" id="UP000320781"/>
    </source>
</evidence>
<proteinExistence type="inferred from homology"/>
<dbReference type="InterPro" id="IPR002192">
    <property type="entry name" value="PPDK_AMP/ATP-bd"/>
</dbReference>
<dbReference type="Gene3D" id="3.30.1490.20">
    <property type="entry name" value="ATP-grasp fold, A domain"/>
    <property type="match status" value="1"/>
</dbReference>
<evidence type="ECO:0000256" key="11">
    <source>
        <dbReference type="PIRNR" id="PIRNR000853"/>
    </source>
</evidence>
<comment type="caution">
    <text evidence="19">The sequence shown here is derived from an EMBL/GenBank/DDBJ whole genome shotgun (WGS) entry which is preliminary data.</text>
</comment>
<evidence type="ECO:0000256" key="8">
    <source>
        <dbReference type="ARBA" id="ARBA00022777"/>
    </source>
</evidence>
<feature type="binding site" evidence="13">
    <location>
        <position position="781"/>
    </location>
    <ligand>
        <name>substrate</name>
    </ligand>
</feature>
<evidence type="ECO:0000256" key="4">
    <source>
        <dbReference type="ARBA" id="ARBA00020138"/>
    </source>
</evidence>
<dbReference type="PROSITE" id="PS00742">
    <property type="entry name" value="PEP_ENZYMES_2"/>
    <property type="match status" value="1"/>
</dbReference>
<dbReference type="InterPro" id="IPR036637">
    <property type="entry name" value="Phosphohistidine_dom_sf"/>
</dbReference>
<dbReference type="Gene3D" id="3.50.30.10">
    <property type="entry name" value="Phosphohistidine domain"/>
    <property type="match status" value="1"/>
</dbReference>
<feature type="binding site" evidence="13">
    <location>
        <position position="759"/>
    </location>
    <ligand>
        <name>substrate</name>
    </ligand>
</feature>
<dbReference type="InterPro" id="IPR013815">
    <property type="entry name" value="ATP_grasp_subdomain_1"/>
</dbReference>
<keyword evidence="10 14" id="KW-0460">Magnesium</keyword>
<organism evidence="19 20">
    <name type="scientific">Aerophobetes bacterium</name>
    <dbReference type="NCBI Taxonomy" id="2030807"/>
    <lineage>
        <taxon>Bacteria</taxon>
        <taxon>Candidatus Aerophobota</taxon>
    </lineage>
</organism>
<keyword evidence="5 19" id="KW-0808">Transferase</keyword>
<dbReference type="InterPro" id="IPR015813">
    <property type="entry name" value="Pyrv/PenolPyrv_kinase-like_dom"/>
</dbReference>
<evidence type="ECO:0000256" key="6">
    <source>
        <dbReference type="ARBA" id="ARBA00022723"/>
    </source>
</evidence>
<dbReference type="InterPro" id="IPR000121">
    <property type="entry name" value="PEP_util_C"/>
</dbReference>
<evidence type="ECO:0000256" key="1">
    <source>
        <dbReference type="ARBA" id="ARBA00001946"/>
    </source>
</evidence>
<dbReference type="SUPFAM" id="SSF56059">
    <property type="entry name" value="Glutathione synthetase ATP-binding domain-like"/>
    <property type="match status" value="1"/>
</dbReference>
<evidence type="ECO:0000256" key="2">
    <source>
        <dbReference type="ARBA" id="ARBA00007837"/>
    </source>
</evidence>
<dbReference type="Gene3D" id="1.10.189.10">
    <property type="entry name" value="Pyruvate Phosphate Dikinase, domain 2"/>
    <property type="match status" value="1"/>
</dbReference>
<dbReference type="PANTHER" id="PTHR22931">
    <property type="entry name" value="PHOSPHOENOLPYRUVATE DIKINASE-RELATED"/>
    <property type="match status" value="1"/>
</dbReference>
<feature type="domain" description="PEP-utilising enzyme C-terminal" evidence="18">
    <location>
        <begin position="527"/>
        <end position="885"/>
    </location>
</feature>
<dbReference type="Gene3D" id="3.20.20.60">
    <property type="entry name" value="Phosphoenolpyruvate-binding domains"/>
    <property type="match status" value="1"/>
</dbReference>
<dbReference type="Gene3D" id="3.30.470.20">
    <property type="entry name" value="ATP-grasp fold, B domain"/>
    <property type="match status" value="1"/>
</dbReference>
<evidence type="ECO:0000259" key="16">
    <source>
        <dbReference type="Pfam" id="PF00391"/>
    </source>
</evidence>
<sequence length="896" mass="100189">MAEPKRNRGLFVYFFAQNEADGCRAMRNLLGGKGANLAEMARLGIRVPPGFTITTEVCSYFAQHRSYPKSLSGEISHNLQRLQAAVGKKFGNADNPLLLSVRSGARISMPGMMDTVLNLGLSDIAVRGLAKQTNDERFAYDAYRRLIQMFGNVVLGLGGRKFEELIEKKKAARGVKEDIDLTAEDLKDLVDRFKELIAKEKGADFPQDAFRQLDMAKDAVFASWNNRRAINYRRIHKIREQWGTAVNVQSMVFGNMGEDSGTGVGFTRNPATGEKGIYGEYLLNAQGEDVVAGIRTPRPLPLLKKDMSGVYQELVSVAQRLEEHYRDVQDFEFTIEKGVLYLLQTRAGKRTIQAAVRVATDMVEEKLISKEEALRRVEPAQLDQLLHRRLDPREKFEVIAEGLPASPGAATGEVVFTADRAVQLATDGRKVILVRRETSPEDIHGMAAAEAILTSRGGMTSHAAVVARGMGKCCIAGCEAIKVDEEKGKFEVNGLILKEGDLITLDGSTGKVIKGVVHTVEPVPGDDFRRLMKWADEVRTLGVRANADTPEDARIARELGAEGIGLCRTEHMFFGEDRLPHVQRMILAEDPEEREKALKILEPMQRQDFKKILKEMEGLPVIIRLLDPPLHEFLPNHEELMLEINDLKLKAADEKLIEEKERLLHRVESLREMNPMLGHRGCRLGVTFPEVYMMQTRAVFEAAAELISQKREIYPEIMIPLVAHERELSILRNEMEDLIDEIMEEKGVSFEYKIGTMIELPRAALCADRIAAVADFFSFGTNDLTQTTFGFSRDDAEGKFLPIYIKKKILDDDPFEVIDQEGVGELIRIGTRKGRQTKENLEIGICGEHGGEPSSVKFCHGVGMDYVSCSPYRVPIARLAAAHAKLEEEEAGQRKQ</sequence>
<feature type="binding site" evidence="13">
    <location>
        <position position="783"/>
    </location>
    <ligand>
        <name>substrate</name>
    </ligand>
</feature>
<dbReference type="GO" id="GO:0046872">
    <property type="term" value="F:metal ion binding"/>
    <property type="evidence" value="ECO:0007669"/>
    <property type="project" value="UniProtKB-UniRule"/>
</dbReference>
<dbReference type="EC" id="2.7.9.1" evidence="3 11"/>
<dbReference type="EMBL" id="SOKU01000164">
    <property type="protein sequence ID" value="TES85842.1"/>
    <property type="molecule type" value="Genomic_DNA"/>
</dbReference>
<evidence type="ECO:0000259" key="18">
    <source>
        <dbReference type="Pfam" id="PF02896"/>
    </source>
</evidence>
<dbReference type="SUPFAM" id="SSF52009">
    <property type="entry name" value="Phosphohistidine domain"/>
    <property type="match status" value="1"/>
</dbReference>
<feature type="binding site" evidence="13">
    <location>
        <position position="624"/>
    </location>
    <ligand>
        <name>substrate</name>
    </ligand>
</feature>
<dbReference type="NCBIfam" id="NF004531">
    <property type="entry name" value="PRK05878.1"/>
    <property type="match status" value="1"/>
</dbReference>
<gene>
    <name evidence="19" type="ORF">E3J95_03505</name>
</gene>
<comment type="similarity">
    <text evidence="2 11">Belongs to the PEP-utilizing enzyme family.</text>
</comment>
<feature type="binding site" evidence="14">
    <location>
        <position position="759"/>
    </location>
    <ligand>
        <name>Mg(2+)</name>
        <dbReference type="ChEBI" id="CHEBI:18420"/>
    </ligand>
</feature>
<evidence type="ECO:0000256" key="14">
    <source>
        <dbReference type="PIRSR" id="PIRSR000853-3"/>
    </source>
</evidence>
<evidence type="ECO:0000256" key="7">
    <source>
        <dbReference type="ARBA" id="ARBA00022741"/>
    </source>
</evidence>
<evidence type="ECO:0000259" key="17">
    <source>
        <dbReference type="Pfam" id="PF01326"/>
    </source>
</evidence>
<keyword evidence="9" id="KW-0067">ATP-binding</keyword>
<keyword evidence="8 19" id="KW-0418">Kinase</keyword>
<feature type="binding site" evidence="13">
    <location>
        <position position="782"/>
    </location>
    <ligand>
        <name>substrate</name>
    </ligand>
</feature>
<feature type="domain" description="Pyruvate phosphate dikinase AMP/ATP-binding" evidence="17">
    <location>
        <begin position="312"/>
        <end position="366"/>
    </location>
</feature>
<dbReference type="InterPro" id="IPR023151">
    <property type="entry name" value="PEP_util_CS"/>
</dbReference>
<evidence type="ECO:0000256" key="12">
    <source>
        <dbReference type="PIRSR" id="PIRSR000853-1"/>
    </source>
</evidence>
<evidence type="ECO:0000256" key="3">
    <source>
        <dbReference type="ARBA" id="ARBA00011994"/>
    </source>
</evidence>
<evidence type="ECO:0000256" key="10">
    <source>
        <dbReference type="ARBA" id="ARBA00022842"/>
    </source>
</evidence>
<dbReference type="InterPro" id="IPR018274">
    <property type="entry name" value="PEP_util_AS"/>
</dbReference>
<evidence type="ECO:0000256" key="5">
    <source>
        <dbReference type="ARBA" id="ARBA00022679"/>
    </source>
</evidence>
<reference evidence="19 20" key="1">
    <citation type="submission" date="2019-03" db="EMBL/GenBank/DDBJ databases">
        <title>Metabolic potential of uncultured bacteria and archaea associated with petroleum seepage in deep-sea sediments.</title>
        <authorList>
            <person name="Dong X."/>
            <person name="Hubert C."/>
        </authorList>
    </citation>
    <scope>NUCLEOTIDE SEQUENCE [LARGE SCALE GENOMIC DNA]</scope>
    <source>
        <strain evidence="19">E44_bin92</strain>
    </source>
</reference>
<feature type="binding site" evidence="13">
    <location>
        <position position="780"/>
    </location>
    <ligand>
        <name>substrate</name>
    </ligand>
</feature>
<protein>
    <recommendedName>
        <fullName evidence="4 11">Pyruvate, phosphate dikinase</fullName>
        <ecNumber evidence="3 11">2.7.9.1</ecNumber>
    </recommendedName>
</protein>
<dbReference type="AlphaFoldDB" id="A0A523QJI7"/>
<evidence type="ECO:0000256" key="15">
    <source>
        <dbReference type="SAM" id="Coils"/>
    </source>
</evidence>
<dbReference type="PANTHER" id="PTHR22931:SF9">
    <property type="entry name" value="PYRUVATE, PHOSPHATE DIKINASE 1, CHLOROPLASTIC"/>
    <property type="match status" value="1"/>
</dbReference>
<dbReference type="GO" id="GO:0005524">
    <property type="term" value="F:ATP binding"/>
    <property type="evidence" value="ECO:0007669"/>
    <property type="project" value="UniProtKB-UniRule"/>
</dbReference>
<dbReference type="Proteomes" id="UP000320781">
    <property type="component" value="Unassembled WGS sequence"/>
</dbReference>
<dbReference type="Pfam" id="PF02896">
    <property type="entry name" value="PEP-utilizers_C"/>
    <property type="match status" value="1"/>
</dbReference>
<dbReference type="InterPro" id="IPR040442">
    <property type="entry name" value="Pyrv_kinase-like_dom_sf"/>
</dbReference>
<evidence type="ECO:0000256" key="9">
    <source>
        <dbReference type="ARBA" id="ARBA00022840"/>
    </source>
</evidence>
<keyword evidence="15" id="KW-0175">Coiled coil</keyword>
<dbReference type="Gene3D" id="1.20.80.30">
    <property type="match status" value="1"/>
</dbReference>
<accession>A0A523QJI7</accession>
<feature type="domain" description="Pyruvate phosphate dikinase AMP/ATP-binding" evidence="17">
    <location>
        <begin position="68"/>
        <end position="302"/>
    </location>
</feature>
<dbReference type="PROSITE" id="PS00370">
    <property type="entry name" value="PEP_ENZYMES_PHOS_SITE"/>
    <property type="match status" value="1"/>
</dbReference>
<evidence type="ECO:0000256" key="13">
    <source>
        <dbReference type="PIRSR" id="PIRSR000853-2"/>
    </source>
</evidence>
<dbReference type="PIRSF" id="PIRSF000853">
    <property type="entry name" value="PPDK"/>
    <property type="match status" value="1"/>
</dbReference>
<dbReference type="Pfam" id="PF00391">
    <property type="entry name" value="PEP-utilizers"/>
    <property type="match status" value="1"/>
</dbReference>
<feature type="binding site" evidence="13">
    <location>
        <position position="568"/>
    </location>
    <ligand>
        <name>substrate</name>
    </ligand>
</feature>
<comment type="catalytic activity">
    <reaction evidence="11">
        <text>pyruvate + phosphate + ATP = phosphoenolpyruvate + AMP + diphosphate + H(+)</text>
        <dbReference type="Rhea" id="RHEA:10756"/>
        <dbReference type="ChEBI" id="CHEBI:15361"/>
        <dbReference type="ChEBI" id="CHEBI:15378"/>
        <dbReference type="ChEBI" id="CHEBI:30616"/>
        <dbReference type="ChEBI" id="CHEBI:33019"/>
        <dbReference type="ChEBI" id="CHEBI:43474"/>
        <dbReference type="ChEBI" id="CHEBI:58702"/>
        <dbReference type="ChEBI" id="CHEBI:456215"/>
        <dbReference type="EC" id="2.7.9.1"/>
    </reaction>
</comment>
<evidence type="ECO:0000313" key="19">
    <source>
        <dbReference type="EMBL" id="TES85842.1"/>
    </source>
</evidence>
<keyword evidence="7" id="KW-0547">Nucleotide-binding</keyword>
<feature type="domain" description="Pyruvate phosphate dikinase AMP/ATP-binding" evidence="17">
    <location>
        <begin position="28"/>
        <end position="64"/>
    </location>
</feature>
<name>A0A523QJI7_UNCAE</name>
<dbReference type="SUPFAM" id="SSF51621">
    <property type="entry name" value="Phosphoenolpyruvate/pyruvate domain"/>
    <property type="match status" value="1"/>
</dbReference>
<feature type="active site" description="Tele-phosphohistidine intermediate" evidence="12">
    <location>
        <position position="462"/>
    </location>
</feature>